<keyword evidence="3" id="KW-0804">Transcription</keyword>
<organism evidence="5 6">
    <name type="scientific">Actinocorallia herbida</name>
    <dbReference type="NCBI Taxonomy" id="58109"/>
    <lineage>
        <taxon>Bacteria</taxon>
        <taxon>Bacillati</taxon>
        <taxon>Actinomycetota</taxon>
        <taxon>Actinomycetes</taxon>
        <taxon>Streptosporangiales</taxon>
        <taxon>Thermomonosporaceae</taxon>
        <taxon>Actinocorallia</taxon>
    </lineage>
</organism>
<dbReference type="Gene3D" id="1.10.10.10">
    <property type="entry name" value="Winged helix-like DNA-binding domain superfamily/Winged helix DNA-binding domain"/>
    <property type="match status" value="1"/>
</dbReference>
<dbReference type="Proteomes" id="UP000272400">
    <property type="component" value="Unassembled WGS sequence"/>
</dbReference>
<dbReference type="SMART" id="SM00895">
    <property type="entry name" value="FCD"/>
    <property type="match status" value="1"/>
</dbReference>
<dbReference type="SMART" id="SM00345">
    <property type="entry name" value="HTH_GNTR"/>
    <property type="match status" value="1"/>
</dbReference>
<protein>
    <submittedName>
        <fullName evidence="5">DNA-binding GntR family transcriptional regulator</fullName>
    </submittedName>
</protein>
<dbReference type="GO" id="GO:0003677">
    <property type="term" value="F:DNA binding"/>
    <property type="evidence" value="ECO:0007669"/>
    <property type="project" value="UniProtKB-KW"/>
</dbReference>
<dbReference type="InterPro" id="IPR011711">
    <property type="entry name" value="GntR_C"/>
</dbReference>
<evidence type="ECO:0000313" key="6">
    <source>
        <dbReference type="Proteomes" id="UP000272400"/>
    </source>
</evidence>
<dbReference type="PANTHER" id="PTHR43537:SF24">
    <property type="entry name" value="GLUCONATE OPERON TRANSCRIPTIONAL REPRESSOR"/>
    <property type="match status" value="1"/>
</dbReference>
<evidence type="ECO:0000256" key="2">
    <source>
        <dbReference type="ARBA" id="ARBA00023125"/>
    </source>
</evidence>
<sequence length="227" mass="24737">METTAAVGVRTGELKSLPEQICDHIRELIIADELEPGSWLRERDLAQRLDVSRIPVREALLMLETEGFVRLVPRRGAMVSTLTLAEAENLFDVREALEVQAAKLAARRLGAGAQTPLLDLMARAEAAAEAGDRVALEAANAAFHHEVLALSGNPILESLMRSIAGRVRWLFRKLPSRDPASQLAKHRELCDAIASGNPDLAAAVAFAQISRSRINAMKVLRPLLKDG</sequence>
<dbReference type="OrthoDB" id="8664638at2"/>
<dbReference type="Pfam" id="PF07729">
    <property type="entry name" value="FCD"/>
    <property type="match status" value="1"/>
</dbReference>
<evidence type="ECO:0000259" key="4">
    <source>
        <dbReference type="PROSITE" id="PS50949"/>
    </source>
</evidence>
<dbReference type="CDD" id="cd07377">
    <property type="entry name" value="WHTH_GntR"/>
    <property type="match status" value="1"/>
</dbReference>
<keyword evidence="6" id="KW-1185">Reference proteome</keyword>
<evidence type="ECO:0000313" key="5">
    <source>
        <dbReference type="EMBL" id="ROO85257.1"/>
    </source>
</evidence>
<dbReference type="InterPro" id="IPR000524">
    <property type="entry name" value="Tscrpt_reg_HTH_GntR"/>
</dbReference>
<dbReference type="SUPFAM" id="SSF48008">
    <property type="entry name" value="GntR ligand-binding domain-like"/>
    <property type="match status" value="1"/>
</dbReference>
<evidence type="ECO:0000256" key="1">
    <source>
        <dbReference type="ARBA" id="ARBA00023015"/>
    </source>
</evidence>
<dbReference type="PANTHER" id="PTHR43537">
    <property type="entry name" value="TRANSCRIPTIONAL REGULATOR, GNTR FAMILY"/>
    <property type="match status" value="1"/>
</dbReference>
<keyword evidence="2 5" id="KW-0238">DNA-binding</keyword>
<comment type="caution">
    <text evidence="5">The sequence shown here is derived from an EMBL/GenBank/DDBJ whole genome shotgun (WGS) entry which is preliminary data.</text>
</comment>
<dbReference type="InterPro" id="IPR036390">
    <property type="entry name" value="WH_DNA-bd_sf"/>
</dbReference>
<dbReference type="GO" id="GO:0003700">
    <property type="term" value="F:DNA-binding transcription factor activity"/>
    <property type="evidence" value="ECO:0007669"/>
    <property type="project" value="InterPro"/>
</dbReference>
<dbReference type="RefSeq" id="WP_123670465.1">
    <property type="nucleotide sequence ID" value="NZ_RJKE01000001.1"/>
</dbReference>
<dbReference type="PROSITE" id="PS50949">
    <property type="entry name" value="HTH_GNTR"/>
    <property type="match status" value="1"/>
</dbReference>
<dbReference type="InterPro" id="IPR008920">
    <property type="entry name" value="TF_FadR/GntR_C"/>
</dbReference>
<keyword evidence="1" id="KW-0805">Transcription regulation</keyword>
<proteinExistence type="predicted"/>
<dbReference type="Gene3D" id="1.20.120.530">
    <property type="entry name" value="GntR ligand-binding domain-like"/>
    <property type="match status" value="1"/>
</dbReference>
<dbReference type="EMBL" id="RJKE01000001">
    <property type="protein sequence ID" value="ROO85257.1"/>
    <property type="molecule type" value="Genomic_DNA"/>
</dbReference>
<dbReference type="InterPro" id="IPR036388">
    <property type="entry name" value="WH-like_DNA-bd_sf"/>
</dbReference>
<evidence type="ECO:0000256" key="3">
    <source>
        <dbReference type="ARBA" id="ARBA00023163"/>
    </source>
</evidence>
<accession>A0A3N1CVF1</accession>
<feature type="domain" description="HTH gntR-type" evidence="4">
    <location>
        <begin position="15"/>
        <end position="82"/>
    </location>
</feature>
<dbReference type="Pfam" id="PF00392">
    <property type="entry name" value="GntR"/>
    <property type="match status" value="1"/>
</dbReference>
<name>A0A3N1CVF1_9ACTN</name>
<reference evidence="5 6" key="1">
    <citation type="submission" date="2018-11" db="EMBL/GenBank/DDBJ databases">
        <title>Sequencing the genomes of 1000 actinobacteria strains.</title>
        <authorList>
            <person name="Klenk H.-P."/>
        </authorList>
    </citation>
    <scope>NUCLEOTIDE SEQUENCE [LARGE SCALE GENOMIC DNA]</scope>
    <source>
        <strain evidence="5 6">DSM 44254</strain>
    </source>
</reference>
<gene>
    <name evidence="5" type="ORF">EDD29_2797</name>
</gene>
<dbReference type="AlphaFoldDB" id="A0A3N1CVF1"/>
<dbReference type="PRINTS" id="PR00035">
    <property type="entry name" value="HTHGNTR"/>
</dbReference>
<dbReference type="SUPFAM" id="SSF46785">
    <property type="entry name" value="Winged helix' DNA-binding domain"/>
    <property type="match status" value="1"/>
</dbReference>